<dbReference type="InterPro" id="IPR038020">
    <property type="entry name" value="MbtH-like_sf"/>
</dbReference>
<dbReference type="RefSeq" id="WP_313766812.1">
    <property type="nucleotide sequence ID" value="NZ_BAAAVH010000014.1"/>
</dbReference>
<dbReference type="EMBL" id="JBHSOD010000036">
    <property type="protein sequence ID" value="MFC5888177.1"/>
    <property type="molecule type" value="Genomic_DNA"/>
</dbReference>
<accession>A0ABW1F2K7</accession>
<evidence type="ECO:0000313" key="3">
    <source>
        <dbReference type="Proteomes" id="UP001596067"/>
    </source>
</evidence>
<dbReference type="SUPFAM" id="SSF160582">
    <property type="entry name" value="MbtH-like"/>
    <property type="match status" value="1"/>
</dbReference>
<organism evidence="2 3">
    <name type="scientific">Kitasatospora aburaviensis</name>
    <dbReference type="NCBI Taxonomy" id="67265"/>
    <lineage>
        <taxon>Bacteria</taxon>
        <taxon>Bacillati</taxon>
        <taxon>Actinomycetota</taxon>
        <taxon>Actinomycetes</taxon>
        <taxon>Kitasatosporales</taxon>
        <taxon>Streptomycetaceae</taxon>
        <taxon>Kitasatospora</taxon>
    </lineage>
</organism>
<reference evidence="3" key="1">
    <citation type="journal article" date="2019" name="Int. J. Syst. Evol. Microbiol.">
        <title>The Global Catalogue of Microorganisms (GCM) 10K type strain sequencing project: providing services to taxonomists for standard genome sequencing and annotation.</title>
        <authorList>
            <consortium name="The Broad Institute Genomics Platform"/>
            <consortium name="The Broad Institute Genome Sequencing Center for Infectious Disease"/>
            <person name="Wu L."/>
            <person name="Ma J."/>
        </authorList>
    </citation>
    <scope>NUCLEOTIDE SEQUENCE [LARGE SCALE GENOMIC DNA]</scope>
    <source>
        <strain evidence="3">CGMCC 4.1469</strain>
    </source>
</reference>
<dbReference type="Gene3D" id="3.90.820.10">
    <property type="entry name" value="Structural Genomics, Unknown Function 30-nov-00 1gh9 Mol_id"/>
    <property type="match status" value="1"/>
</dbReference>
<keyword evidence="3" id="KW-1185">Reference proteome</keyword>
<proteinExistence type="predicted"/>
<dbReference type="InterPro" id="IPR005153">
    <property type="entry name" value="MbtH-like_dom"/>
</dbReference>
<evidence type="ECO:0000313" key="2">
    <source>
        <dbReference type="EMBL" id="MFC5888177.1"/>
    </source>
</evidence>
<comment type="caution">
    <text evidence="2">The sequence shown here is derived from an EMBL/GenBank/DDBJ whole genome shotgun (WGS) entry which is preliminary data.</text>
</comment>
<dbReference type="SMART" id="SM00923">
    <property type="entry name" value="MbtH"/>
    <property type="match status" value="1"/>
</dbReference>
<dbReference type="PANTHER" id="PTHR38444">
    <property type="entry name" value="ENTEROBACTIN BIOSYNTHESIS PROTEIN YBDZ"/>
    <property type="match status" value="1"/>
</dbReference>
<sequence>MCSPFEDRGDEASHLLLVNAAGEHSLWPVFAELPAGWRQALPAASHRACLAAAEHAAASHPGTTARGVFR</sequence>
<feature type="domain" description="MbtH-like" evidence="1">
    <location>
        <begin position="3"/>
        <end position="55"/>
    </location>
</feature>
<dbReference type="PANTHER" id="PTHR38444:SF1">
    <property type="entry name" value="ENTEROBACTIN BIOSYNTHESIS PROTEIN YBDZ"/>
    <property type="match status" value="1"/>
</dbReference>
<evidence type="ECO:0000259" key="1">
    <source>
        <dbReference type="SMART" id="SM00923"/>
    </source>
</evidence>
<dbReference type="Proteomes" id="UP001596067">
    <property type="component" value="Unassembled WGS sequence"/>
</dbReference>
<name>A0ABW1F2K7_9ACTN</name>
<gene>
    <name evidence="2" type="ORF">ACFP0N_24750</name>
</gene>
<dbReference type="InterPro" id="IPR037407">
    <property type="entry name" value="MLP_fam"/>
</dbReference>
<protein>
    <submittedName>
        <fullName evidence="2">MbtH family NRPS accessory protein</fullName>
    </submittedName>
</protein>
<dbReference type="Pfam" id="PF03621">
    <property type="entry name" value="MbtH"/>
    <property type="match status" value="1"/>
</dbReference>